<reference evidence="3 4" key="1">
    <citation type="journal article" date="2020" name="Nature">
        <title>Six reference-quality genomes reveal evolution of bat adaptations.</title>
        <authorList>
            <person name="Jebb D."/>
            <person name="Huang Z."/>
            <person name="Pippel M."/>
            <person name="Hughes G.M."/>
            <person name="Lavrichenko K."/>
            <person name="Devanna P."/>
            <person name="Winkler S."/>
            <person name="Jermiin L.S."/>
            <person name="Skirmuntt E.C."/>
            <person name="Katzourakis A."/>
            <person name="Burkitt-Gray L."/>
            <person name="Ray D.A."/>
            <person name="Sullivan K.A.M."/>
            <person name="Roscito J.G."/>
            <person name="Kirilenko B.M."/>
            <person name="Davalos L.M."/>
            <person name="Corthals A.P."/>
            <person name="Power M.L."/>
            <person name="Jones G."/>
            <person name="Ransome R.D."/>
            <person name="Dechmann D.K.N."/>
            <person name="Locatelli A.G."/>
            <person name="Puechmaille S.J."/>
            <person name="Fedrigo O."/>
            <person name="Jarvis E.D."/>
            <person name="Hiller M."/>
            <person name="Vernes S.C."/>
            <person name="Myers E.W."/>
            <person name="Teeling E.C."/>
        </authorList>
    </citation>
    <scope>NUCLEOTIDE SEQUENCE [LARGE SCALE GENOMIC DNA]</scope>
    <source>
        <strain evidence="3">MMyoMyo1</strain>
        <tissue evidence="3">Flight muscle</tissue>
    </source>
</reference>
<keyword evidence="2" id="KW-1133">Transmembrane helix</keyword>
<name>A0A7J7RKN2_MYOMY</name>
<comment type="caution">
    <text evidence="3">The sequence shown here is derived from an EMBL/GenBank/DDBJ whole genome shotgun (WGS) entry which is preliminary data.</text>
</comment>
<organism evidence="3 4">
    <name type="scientific">Myotis myotis</name>
    <name type="common">Greater mouse-eared bat</name>
    <name type="synonym">Vespertilio myotis</name>
    <dbReference type="NCBI Taxonomy" id="51298"/>
    <lineage>
        <taxon>Eukaryota</taxon>
        <taxon>Metazoa</taxon>
        <taxon>Chordata</taxon>
        <taxon>Craniata</taxon>
        <taxon>Vertebrata</taxon>
        <taxon>Euteleostomi</taxon>
        <taxon>Mammalia</taxon>
        <taxon>Eutheria</taxon>
        <taxon>Laurasiatheria</taxon>
        <taxon>Chiroptera</taxon>
        <taxon>Yangochiroptera</taxon>
        <taxon>Vespertilionidae</taxon>
        <taxon>Myotis</taxon>
    </lineage>
</organism>
<feature type="region of interest" description="Disordered" evidence="1">
    <location>
        <begin position="16"/>
        <end position="101"/>
    </location>
</feature>
<dbReference type="EMBL" id="JABWUV010000026">
    <property type="protein sequence ID" value="KAF6276663.1"/>
    <property type="molecule type" value="Genomic_DNA"/>
</dbReference>
<keyword evidence="2" id="KW-0812">Transmembrane</keyword>
<accession>A0A7J7RKN2</accession>
<keyword evidence="2" id="KW-0472">Membrane</keyword>
<protein>
    <submittedName>
        <fullName evidence="3">Uncharacterized protein</fullName>
    </submittedName>
</protein>
<evidence type="ECO:0000313" key="4">
    <source>
        <dbReference type="Proteomes" id="UP000527355"/>
    </source>
</evidence>
<gene>
    <name evidence="3" type="ORF">mMyoMyo1_010300</name>
</gene>
<keyword evidence="4" id="KW-1185">Reference proteome</keyword>
<feature type="transmembrane region" description="Helical" evidence="2">
    <location>
        <begin position="124"/>
        <end position="144"/>
    </location>
</feature>
<evidence type="ECO:0000256" key="2">
    <source>
        <dbReference type="SAM" id="Phobius"/>
    </source>
</evidence>
<evidence type="ECO:0000313" key="3">
    <source>
        <dbReference type="EMBL" id="KAF6276663.1"/>
    </source>
</evidence>
<proteinExistence type="predicted"/>
<evidence type="ECO:0000256" key="1">
    <source>
        <dbReference type="SAM" id="MobiDB-lite"/>
    </source>
</evidence>
<dbReference type="AlphaFoldDB" id="A0A7J7RKN2"/>
<sequence length="159" mass="17604">MSLMLTPSTYIKTLGVASRPEAQPTRRKSVLQGSSWKRLRPPRAVSREARGKSPPSEGQERPAAVSPGSLRRRPQRGRTLGLAQHGAWPAFKPDPDSREEAAPFLTESTGGQLAVRGLPARNPIHLHICINFFLFLFVVVVVFTPSNLCNKHGCFFFFV</sequence>
<dbReference type="Proteomes" id="UP000527355">
    <property type="component" value="Unassembled WGS sequence"/>
</dbReference>